<dbReference type="InterPro" id="IPR016166">
    <property type="entry name" value="FAD-bd_PCMH"/>
</dbReference>
<dbReference type="Gene3D" id="3.30.465.10">
    <property type="match status" value="1"/>
</dbReference>
<name>A0A3S2UGW1_9BURK</name>
<dbReference type="PANTHER" id="PTHR43716:SF1">
    <property type="entry name" value="D-2-HYDROXYGLUTARATE DEHYDROGENASE, MITOCHONDRIAL"/>
    <property type="match status" value="1"/>
</dbReference>
<organism evidence="6 7">
    <name type="scientific">Inhella crocodyli</name>
    <dbReference type="NCBI Taxonomy" id="2499851"/>
    <lineage>
        <taxon>Bacteria</taxon>
        <taxon>Pseudomonadati</taxon>
        <taxon>Pseudomonadota</taxon>
        <taxon>Betaproteobacteria</taxon>
        <taxon>Burkholderiales</taxon>
        <taxon>Sphaerotilaceae</taxon>
        <taxon>Inhella</taxon>
    </lineage>
</organism>
<dbReference type="InterPro" id="IPR036318">
    <property type="entry name" value="FAD-bd_PCMH-like_sf"/>
</dbReference>
<dbReference type="OrthoDB" id="8712194at2"/>
<keyword evidence="7" id="KW-1185">Reference proteome</keyword>
<dbReference type="EMBL" id="SACM01000001">
    <property type="protein sequence ID" value="RVT87463.1"/>
    <property type="molecule type" value="Genomic_DNA"/>
</dbReference>
<dbReference type="InterPro" id="IPR006094">
    <property type="entry name" value="Oxid_FAD_bind_N"/>
</dbReference>
<sequence length="486" mass="51755">MRAPGPGLRRWQCDGHFQDDDARGAGDLELMNIDAFLREAGALATTDVEPRYLSGARYAAGQALAVLRPSTPAEVAQLLASAAAHGVSVLTQGAHTGLVQAATPTGQVLLSTERLRGVFELDVLDRTLRVSTGYRLSEVNERLAPHGLQFAIDLSADPSIGGMLAHNTGGTRMLKHGDVRANTLALEAVLPRGEVLRLGRGLAKDNAALALQHLFIGSSGALGVITEATLRLQALPKQTAVALVAPASLDAVWPLYQRWTQAFGGLISAFEGLSDRALAAAIHVQGGASPFAEGLPPYSLLIELASDLSSAQLDLRGLLHSELEAAFERGDVVDAALDKDEALWGLRHAVSEGLRERGSVIGFDISLPRRSVWAFREATRDWLAAEFPPAEVSDFGHLGDGGQHFNLVWPRSSPPLAPADLRRLREGVYDRVAAHGGSFSAEHGLGPLLQATYRRHTPEAVRQASARVIQALSEAPTSPNAPFDFS</sequence>
<protein>
    <submittedName>
        <fullName evidence="6">FAD-binding oxidoreductase</fullName>
    </submittedName>
</protein>
<dbReference type="Pfam" id="PF01565">
    <property type="entry name" value="FAD_binding_4"/>
    <property type="match status" value="1"/>
</dbReference>
<evidence type="ECO:0000313" key="7">
    <source>
        <dbReference type="Proteomes" id="UP000288587"/>
    </source>
</evidence>
<dbReference type="PANTHER" id="PTHR43716">
    <property type="entry name" value="D-2-HYDROXYGLUTARATE DEHYDROGENASE, MITOCHONDRIAL"/>
    <property type="match status" value="1"/>
</dbReference>
<dbReference type="InterPro" id="IPR016169">
    <property type="entry name" value="FAD-bd_PCMH_sub2"/>
</dbReference>
<dbReference type="GO" id="GO:0022904">
    <property type="term" value="P:respiratory electron transport chain"/>
    <property type="evidence" value="ECO:0007669"/>
    <property type="project" value="TreeGrafter"/>
</dbReference>
<dbReference type="SUPFAM" id="SSF56176">
    <property type="entry name" value="FAD-binding/transporter-associated domain-like"/>
    <property type="match status" value="1"/>
</dbReference>
<evidence type="ECO:0000259" key="5">
    <source>
        <dbReference type="PROSITE" id="PS51387"/>
    </source>
</evidence>
<keyword evidence="3" id="KW-0274">FAD</keyword>
<evidence type="ECO:0000256" key="1">
    <source>
        <dbReference type="ARBA" id="ARBA00001974"/>
    </source>
</evidence>
<dbReference type="InterPro" id="IPR004113">
    <property type="entry name" value="FAD-bd_oxidored_4_C"/>
</dbReference>
<dbReference type="SUPFAM" id="SSF55103">
    <property type="entry name" value="FAD-linked oxidases, C-terminal domain"/>
    <property type="match status" value="1"/>
</dbReference>
<dbReference type="PROSITE" id="PS51387">
    <property type="entry name" value="FAD_PCMH"/>
    <property type="match status" value="1"/>
</dbReference>
<dbReference type="AlphaFoldDB" id="A0A3S2UGW1"/>
<proteinExistence type="predicted"/>
<evidence type="ECO:0000256" key="4">
    <source>
        <dbReference type="ARBA" id="ARBA00023002"/>
    </source>
</evidence>
<reference evidence="6 7" key="1">
    <citation type="submission" date="2019-01" db="EMBL/GenBank/DDBJ databases">
        <authorList>
            <person name="Chen W.-M."/>
        </authorList>
    </citation>
    <scope>NUCLEOTIDE SEQUENCE [LARGE SCALE GENOMIC DNA]</scope>
    <source>
        <strain evidence="6 7">CCP-18</strain>
    </source>
</reference>
<dbReference type="InterPro" id="IPR016164">
    <property type="entry name" value="FAD-linked_Oxase-like_C"/>
</dbReference>
<evidence type="ECO:0000256" key="2">
    <source>
        <dbReference type="ARBA" id="ARBA00022630"/>
    </source>
</evidence>
<evidence type="ECO:0000313" key="6">
    <source>
        <dbReference type="EMBL" id="RVT87463.1"/>
    </source>
</evidence>
<dbReference type="Pfam" id="PF02913">
    <property type="entry name" value="FAD-oxidase_C"/>
    <property type="match status" value="1"/>
</dbReference>
<dbReference type="InterPro" id="IPR051264">
    <property type="entry name" value="FAD-oxidored/transferase_4"/>
</dbReference>
<dbReference type="Gene3D" id="3.30.70.2190">
    <property type="match status" value="1"/>
</dbReference>
<feature type="domain" description="FAD-binding PCMH-type" evidence="5">
    <location>
        <begin position="59"/>
        <end position="235"/>
    </location>
</feature>
<accession>A0A3S2UGW1</accession>
<dbReference type="Proteomes" id="UP000288587">
    <property type="component" value="Unassembled WGS sequence"/>
</dbReference>
<keyword evidence="2" id="KW-0285">Flavoprotein</keyword>
<comment type="caution">
    <text evidence="6">The sequence shown here is derived from an EMBL/GenBank/DDBJ whole genome shotgun (WGS) entry which is preliminary data.</text>
</comment>
<dbReference type="GO" id="GO:0016491">
    <property type="term" value="F:oxidoreductase activity"/>
    <property type="evidence" value="ECO:0007669"/>
    <property type="project" value="UniProtKB-KW"/>
</dbReference>
<dbReference type="GO" id="GO:0071949">
    <property type="term" value="F:FAD binding"/>
    <property type="evidence" value="ECO:0007669"/>
    <property type="project" value="InterPro"/>
</dbReference>
<comment type="cofactor">
    <cofactor evidence="1">
        <name>FAD</name>
        <dbReference type="ChEBI" id="CHEBI:57692"/>
    </cofactor>
</comment>
<dbReference type="InterPro" id="IPR016167">
    <property type="entry name" value="FAD-bd_PCMH_sub1"/>
</dbReference>
<evidence type="ECO:0000256" key="3">
    <source>
        <dbReference type="ARBA" id="ARBA00022827"/>
    </source>
</evidence>
<dbReference type="Gene3D" id="3.30.43.10">
    <property type="entry name" value="Uridine Diphospho-n-acetylenolpyruvylglucosamine Reductase, domain 2"/>
    <property type="match status" value="1"/>
</dbReference>
<gene>
    <name evidence="6" type="ORF">EOD73_00025</name>
</gene>
<keyword evidence="4" id="KW-0560">Oxidoreductase</keyword>
<dbReference type="Gene3D" id="3.30.70.2740">
    <property type="match status" value="1"/>
</dbReference>